<dbReference type="EMBL" id="JBHUIJ010000006">
    <property type="protein sequence ID" value="MFD2237023.1"/>
    <property type="molecule type" value="Genomic_DNA"/>
</dbReference>
<keyword evidence="4" id="KW-1185">Reference proteome</keyword>
<evidence type="ECO:0000256" key="1">
    <source>
        <dbReference type="SAM" id="MobiDB-lite"/>
    </source>
</evidence>
<name>A0ABW5CLS6_9HYPH</name>
<organism evidence="3 4">
    <name type="scientific">Aureimonas populi</name>
    <dbReference type="NCBI Taxonomy" id="1701758"/>
    <lineage>
        <taxon>Bacteria</taxon>
        <taxon>Pseudomonadati</taxon>
        <taxon>Pseudomonadota</taxon>
        <taxon>Alphaproteobacteria</taxon>
        <taxon>Hyphomicrobiales</taxon>
        <taxon>Aurantimonadaceae</taxon>
        <taxon>Aureimonas</taxon>
    </lineage>
</organism>
<sequence>MAEDQEMHIEPQLRGTPAIRERRGPSAVVDDCRMAQAIASAFLDVAVERIASTRRETAPVATARHVAMYLAHVAMGHCVPLVGQAFGRDRTSVSYALHKIEDRRDDAAFDALLARMEGLAASYSALARARVRP</sequence>
<gene>
    <name evidence="3" type="ORF">ACFSKQ_06020</name>
</gene>
<feature type="compositionally biased region" description="Basic and acidic residues" evidence="1">
    <location>
        <begin position="1"/>
        <end position="11"/>
    </location>
</feature>
<feature type="domain" description="Chromosomal replication initiator DnaA C-terminal" evidence="2">
    <location>
        <begin position="31"/>
        <end position="100"/>
    </location>
</feature>
<accession>A0ABW5CLS6</accession>
<dbReference type="CDD" id="cd06571">
    <property type="entry name" value="Bac_DnaA_C"/>
    <property type="match status" value="1"/>
</dbReference>
<dbReference type="InterPro" id="IPR013159">
    <property type="entry name" value="DnaA_C"/>
</dbReference>
<dbReference type="Pfam" id="PF08299">
    <property type="entry name" value="Bac_DnaA_C"/>
    <property type="match status" value="1"/>
</dbReference>
<evidence type="ECO:0000313" key="3">
    <source>
        <dbReference type="EMBL" id="MFD2237023.1"/>
    </source>
</evidence>
<reference evidence="4" key="1">
    <citation type="journal article" date="2019" name="Int. J. Syst. Evol. Microbiol.">
        <title>The Global Catalogue of Microorganisms (GCM) 10K type strain sequencing project: providing services to taxonomists for standard genome sequencing and annotation.</title>
        <authorList>
            <consortium name="The Broad Institute Genomics Platform"/>
            <consortium name="The Broad Institute Genome Sequencing Center for Infectious Disease"/>
            <person name="Wu L."/>
            <person name="Ma J."/>
        </authorList>
    </citation>
    <scope>NUCLEOTIDE SEQUENCE [LARGE SCALE GENOMIC DNA]</scope>
    <source>
        <strain evidence="4">ZS-35-S2</strain>
    </source>
</reference>
<dbReference type="InterPro" id="IPR010921">
    <property type="entry name" value="Trp_repressor/repl_initiator"/>
</dbReference>
<evidence type="ECO:0000313" key="4">
    <source>
        <dbReference type="Proteomes" id="UP001597371"/>
    </source>
</evidence>
<protein>
    <submittedName>
        <fullName evidence="3">Helix-turn-helix domain-containing protein</fullName>
    </submittedName>
</protein>
<dbReference type="SMART" id="SM00760">
    <property type="entry name" value="Bac_DnaA_C"/>
    <property type="match status" value="1"/>
</dbReference>
<proteinExistence type="predicted"/>
<dbReference type="SUPFAM" id="SSF48295">
    <property type="entry name" value="TrpR-like"/>
    <property type="match status" value="1"/>
</dbReference>
<evidence type="ECO:0000259" key="2">
    <source>
        <dbReference type="SMART" id="SM00760"/>
    </source>
</evidence>
<comment type="caution">
    <text evidence="3">The sequence shown here is derived from an EMBL/GenBank/DDBJ whole genome shotgun (WGS) entry which is preliminary data.</text>
</comment>
<dbReference type="Gene3D" id="1.10.1750.10">
    <property type="match status" value="1"/>
</dbReference>
<dbReference type="Proteomes" id="UP001597371">
    <property type="component" value="Unassembled WGS sequence"/>
</dbReference>
<feature type="region of interest" description="Disordered" evidence="1">
    <location>
        <begin position="1"/>
        <end position="24"/>
    </location>
</feature>
<dbReference type="RefSeq" id="WP_209736832.1">
    <property type="nucleotide sequence ID" value="NZ_CP072611.1"/>
</dbReference>